<accession>A0A2T1NIJ3</accession>
<comment type="caution">
    <text evidence="2">The sequence shown here is derived from an EMBL/GenBank/DDBJ whole genome shotgun (WGS) entry which is preliminary data.</text>
</comment>
<organism evidence="2 3">
    <name type="scientific">Mesoflavibacter zeaxanthinifaciens subsp. sabulilitoris</name>
    <dbReference type="NCBI Taxonomy" id="1520893"/>
    <lineage>
        <taxon>Bacteria</taxon>
        <taxon>Pseudomonadati</taxon>
        <taxon>Bacteroidota</taxon>
        <taxon>Flavobacteriia</taxon>
        <taxon>Flavobacteriales</taxon>
        <taxon>Flavobacteriaceae</taxon>
        <taxon>Mesoflavibacter</taxon>
    </lineage>
</organism>
<keyword evidence="1" id="KW-0175">Coiled coil</keyword>
<sequence>MKSFILTLFTLVTCSTYGQNNTFISKPPVFKNCKNQEDSSQLNCFNQEVFNFIFKNFQTPEDIDSNYKGEIVVVFEVTEKGTFKTVFVEAKHKSLKKETQRVFNQFPQIEPATYNGNPTFRQYSMSIYLPLNEANKPSDIEDFSVNNNNNQSKTNEIEQLTALEKKAKAEFDSVQKAVTKYQNKEYNSQIYIPFSHENYFRFDRSMNLVGTNSHTASKPFMYEDVKNYYDFEAENEALKQDRRTWAGQKLWNEHLVQLQGKEYWFTVDPVFDLQLGKDTDADFDYTYNNTRGVYIQGGLGNKFSFSATVYENQGRFAQYVNQYAESLKAFGPDPAIIPGRGIAKRFKDDAYDYPVAEGYLSYSPAKFINVQFGHGKQFIGDGYRSLLQSDVASPYPFLKLNTKFWKIKYTNTWTWLKDVRPEAVVDDAFRTKYIANHYLSWNVSKKLNIGLFESVIWENTNDRGFDVNYLNPVIFFRAIEFETGQGAGNAILGASGKYKFNDNVNVYGQFILDEFSLNDVKAGEKSWKNKFGFQLGAKYYNAFKVKNLMLQAEYNQVRPYTYSHNTIVLNYAHNNQPMAHLWGANFRELVLIGRYQKQRWFGEVKVITGVRGFDYNNQTDNFSYGGDIYRDYNDRPFDTGVEIGQGIKTTSINASAQLGYLVNPASNLKAFVNVNYRNFNPEGETLNVYNNSTVWFNFGLRTDLFNWYFDY</sequence>
<feature type="coiled-coil region" evidence="1">
    <location>
        <begin position="150"/>
        <end position="177"/>
    </location>
</feature>
<dbReference type="OrthoDB" id="9808260at2"/>
<dbReference type="Gene3D" id="2.40.160.130">
    <property type="entry name" value="Capsule assembly protein Wzi"/>
    <property type="match status" value="1"/>
</dbReference>
<dbReference type="InterPro" id="IPR038636">
    <property type="entry name" value="Wzi_sf"/>
</dbReference>
<name>A0A2T1NIJ3_9FLAO</name>
<dbReference type="RefSeq" id="WP_106677480.1">
    <property type="nucleotide sequence ID" value="NZ_JACHWV010000005.1"/>
</dbReference>
<dbReference type="EMBL" id="PXOT01000018">
    <property type="protein sequence ID" value="PSG92715.1"/>
    <property type="molecule type" value="Genomic_DNA"/>
</dbReference>
<evidence type="ECO:0000256" key="1">
    <source>
        <dbReference type="SAM" id="Coils"/>
    </source>
</evidence>
<proteinExistence type="predicted"/>
<gene>
    <name evidence="2" type="ORF">C7H61_04550</name>
</gene>
<reference evidence="2 3" key="1">
    <citation type="submission" date="2018-03" db="EMBL/GenBank/DDBJ databases">
        <title>Mesoflavibacter sp. HG37 and Mesoflavibacter sp. HG96 sp.nov., two marine bacteria isolated from seawater of Western Pacific Ocean.</title>
        <authorList>
            <person name="Cheng H."/>
            <person name="Wu Y.-H."/>
            <person name="Guo L.-L."/>
            <person name="Xu X.-W."/>
        </authorList>
    </citation>
    <scope>NUCLEOTIDE SEQUENCE [LARGE SCALE GENOMIC DNA]</scope>
    <source>
        <strain evidence="2 3">KCTC 42117</strain>
    </source>
</reference>
<protein>
    <submittedName>
        <fullName evidence="2">Gliding motility protein RemB</fullName>
    </submittedName>
</protein>
<dbReference type="Proteomes" id="UP000238430">
    <property type="component" value="Unassembled WGS sequence"/>
</dbReference>
<evidence type="ECO:0000313" key="2">
    <source>
        <dbReference type="EMBL" id="PSG92715.1"/>
    </source>
</evidence>
<keyword evidence="3" id="KW-1185">Reference proteome</keyword>
<dbReference type="AlphaFoldDB" id="A0A2T1NIJ3"/>
<evidence type="ECO:0000313" key="3">
    <source>
        <dbReference type="Proteomes" id="UP000238430"/>
    </source>
</evidence>